<dbReference type="AlphaFoldDB" id="W9G8T0"/>
<protein>
    <submittedName>
        <fullName evidence="2">Trans-aconitate methyltransferase</fullName>
    </submittedName>
</protein>
<dbReference type="EMBL" id="AWSA01000009">
    <property type="protein sequence ID" value="EWT02581.1"/>
    <property type="molecule type" value="Genomic_DNA"/>
</dbReference>
<organism evidence="2 3">
    <name type="scientific">Intrasporangium oryzae NRRL B-24470</name>
    <dbReference type="NCBI Taxonomy" id="1386089"/>
    <lineage>
        <taxon>Bacteria</taxon>
        <taxon>Bacillati</taxon>
        <taxon>Actinomycetota</taxon>
        <taxon>Actinomycetes</taxon>
        <taxon>Micrococcales</taxon>
        <taxon>Intrasporangiaceae</taxon>
        <taxon>Intrasporangium</taxon>
    </lineage>
</organism>
<dbReference type="Proteomes" id="UP000019489">
    <property type="component" value="Unassembled WGS sequence"/>
</dbReference>
<name>W9G8T0_9MICO</name>
<dbReference type="eggNOG" id="COG2263">
    <property type="taxonomic scope" value="Bacteria"/>
</dbReference>
<dbReference type="Gene3D" id="3.40.50.150">
    <property type="entry name" value="Vaccinia Virus protein VP39"/>
    <property type="match status" value="1"/>
</dbReference>
<reference evidence="2 3" key="1">
    <citation type="submission" date="2013-08" db="EMBL/GenBank/DDBJ databases">
        <title>Intrasporangium oryzae NRRL B-24470.</title>
        <authorList>
            <person name="Liu H."/>
            <person name="Wang G."/>
        </authorList>
    </citation>
    <scope>NUCLEOTIDE SEQUENCE [LARGE SCALE GENOMIC DNA]</scope>
    <source>
        <strain evidence="2 3">NRRL B-24470</strain>
    </source>
</reference>
<accession>W9G8T0</accession>
<keyword evidence="2" id="KW-0808">Transferase</keyword>
<keyword evidence="2" id="KW-0489">Methyltransferase</keyword>
<dbReference type="PATRIC" id="fig|1386089.3.peg.1157"/>
<dbReference type="GO" id="GO:0032259">
    <property type="term" value="P:methylation"/>
    <property type="evidence" value="ECO:0007669"/>
    <property type="project" value="UniProtKB-KW"/>
</dbReference>
<evidence type="ECO:0000313" key="2">
    <source>
        <dbReference type="EMBL" id="EWT02581.1"/>
    </source>
</evidence>
<dbReference type="GO" id="GO:0008168">
    <property type="term" value="F:methyltransferase activity"/>
    <property type="evidence" value="ECO:0007669"/>
    <property type="project" value="UniProtKB-KW"/>
</dbReference>
<feature type="domain" description="Methyltransferase" evidence="1">
    <location>
        <begin position="43"/>
        <end position="137"/>
    </location>
</feature>
<evidence type="ECO:0000313" key="3">
    <source>
        <dbReference type="Proteomes" id="UP000019489"/>
    </source>
</evidence>
<dbReference type="SUPFAM" id="SSF53335">
    <property type="entry name" value="S-adenosyl-L-methionine-dependent methyltransferases"/>
    <property type="match status" value="1"/>
</dbReference>
<proteinExistence type="predicted"/>
<dbReference type="InterPro" id="IPR041698">
    <property type="entry name" value="Methyltransf_25"/>
</dbReference>
<dbReference type="Pfam" id="PF13649">
    <property type="entry name" value="Methyltransf_25"/>
    <property type="match status" value="1"/>
</dbReference>
<dbReference type="RefSeq" id="WP_034802690.1">
    <property type="nucleotide sequence ID" value="NZ_AWSA01000009.1"/>
</dbReference>
<comment type="caution">
    <text evidence="2">The sequence shown here is derived from an EMBL/GenBank/DDBJ whole genome shotgun (WGS) entry which is preliminary data.</text>
</comment>
<keyword evidence="3" id="KW-1185">Reference proteome</keyword>
<sequence>MTVEAVRVSPAWLDLRERADAEARATDLVEHLRPHLRGGPLVVHDLGCGTGSMGRWLAPRLGGAQHWVLHDWDADLLARATVDPPRASAGGAGVTVETRQCDITSLDPCELAGASLVTASALLDLMTSSELDRFVALCSSPGCPVLVTLSVVGRVELAPAEPLDELVAIAFNDHQRRTTQGRRLLGPDAMDVAVDSFGRLGAEVVVRESPWRLGPGESELAIEWLAGWVGAACEQNPELAGLSADYLQRRGAEAVAGRLRVTVHHRDLLAVFR</sequence>
<dbReference type="STRING" id="1386089.N865_02675"/>
<gene>
    <name evidence="2" type="ORF">N865_02675</name>
</gene>
<dbReference type="InterPro" id="IPR029063">
    <property type="entry name" value="SAM-dependent_MTases_sf"/>
</dbReference>
<dbReference type="OrthoDB" id="7273451at2"/>
<evidence type="ECO:0000259" key="1">
    <source>
        <dbReference type="Pfam" id="PF13649"/>
    </source>
</evidence>